<dbReference type="RefSeq" id="WP_184794222.1">
    <property type="nucleotide sequence ID" value="NZ_JACHMY010000001.1"/>
</dbReference>
<feature type="transmembrane region" description="Helical" evidence="1">
    <location>
        <begin position="140"/>
        <end position="157"/>
    </location>
</feature>
<proteinExistence type="predicted"/>
<reference evidence="2 3" key="1">
    <citation type="submission" date="2020-08" db="EMBL/GenBank/DDBJ databases">
        <title>Sequencing the genomes of 1000 actinobacteria strains.</title>
        <authorList>
            <person name="Klenk H.-P."/>
        </authorList>
    </citation>
    <scope>NUCLEOTIDE SEQUENCE [LARGE SCALE GENOMIC DNA]</scope>
    <source>
        <strain evidence="2 3">DSM 28967</strain>
    </source>
</reference>
<evidence type="ECO:0000256" key="1">
    <source>
        <dbReference type="SAM" id="Phobius"/>
    </source>
</evidence>
<feature type="transmembrane region" description="Helical" evidence="1">
    <location>
        <begin position="12"/>
        <end position="29"/>
    </location>
</feature>
<name>A0A7W9J343_9ACTN</name>
<keyword evidence="1" id="KW-0472">Membrane</keyword>
<protein>
    <submittedName>
        <fullName evidence="2">Uncharacterized protein</fullName>
    </submittedName>
</protein>
<dbReference type="EMBL" id="JACHMY010000001">
    <property type="protein sequence ID" value="MBB5834459.1"/>
    <property type="molecule type" value="Genomic_DNA"/>
</dbReference>
<dbReference type="Proteomes" id="UP000549971">
    <property type="component" value="Unassembled WGS sequence"/>
</dbReference>
<comment type="caution">
    <text evidence="2">The sequence shown here is derived from an EMBL/GenBank/DDBJ whole genome shotgun (WGS) entry which is preliminary data.</text>
</comment>
<dbReference type="AlphaFoldDB" id="A0A7W9J343"/>
<gene>
    <name evidence="2" type="ORF">HDA39_001193</name>
</gene>
<keyword evidence="1" id="KW-0812">Transmembrane</keyword>
<organism evidence="2 3">
    <name type="scientific">Kribbella italica</name>
    <dbReference type="NCBI Taxonomy" id="1540520"/>
    <lineage>
        <taxon>Bacteria</taxon>
        <taxon>Bacillati</taxon>
        <taxon>Actinomycetota</taxon>
        <taxon>Actinomycetes</taxon>
        <taxon>Propionibacteriales</taxon>
        <taxon>Kribbellaceae</taxon>
        <taxon>Kribbella</taxon>
    </lineage>
</organism>
<feature type="transmembrane region" description="Helical" evidence="1">
    <location>
        <begin position="35"/>
        <end position="53"/>
    </location>
</feature>
<accession>A0A7W9J343</accession>
<keyword evidence="3" id="KW-1185">Reference proteome</keyword>
<keyword evidence="1" id="KW-1133">Transmembrane helix</keyword>
<evidence type="ECO:0000313" key="2">
    <source>
        <dbReference type="EMBL" id="MBB5834459.1"/>
    </source>
</evidence>
<sequence length="163" mass="17929">MRRRRRRGGRPPFQAWGLLLSVLIVWMAAERYWSEAIVIGAIAAFYGTAIRLTRCRVETTAHRPCGWMVRGVAGTCRYHVGYKRGLPRLVRGAGFAGLPTFMWPRDTFGGLVATRAEPQPRTPAVAMASAKERRSGYDRLMAVLALVGVVVAVVGVARDFVAG</sequence>
<evidence type="ECO:0000313" key="3">
    <source>
        <dbReference type="Proteomes" id="UP000549971"/>
    </source>
</evidence>